<organism evidence="2 3">
    <name type="scientific">Lysinibacillus sphaericus CBAM5</name>
    <dbReference type="NCBI Taxonomy" id="1400869"/>
    <lineage>
        <taxon>Bacteria</taxon>
        <taxon>Bacillati</taxon>
        <taxon>Bacillota</taxon>
        <taxon>Bacilli</taxon>
        <taxon>Bacillales</taxon>
        <taxon>Bacillaceae</taxon>
        <taxon>Lysinibacillus</taxon>
    </lineage>
</organism>
<feature type="transmembrane region" description="Helical" evidence="1">
    <location>
        <begin position="16"/>
        <end position="36"/>
    </location>
</feature>
<dbReference type="Proteomes" id="UP000023555">
    <property type="component" value="Unassembled WGS sequence"/>
</dbReference>
<dbReference type="HOGENOM" id="CLU_2991328_0_0_9"/>
<name>W7S1H1_LYSSH</name>
<proteinExistence type="predicted"/>
<keyword evidence="1" id="KW-0812">Transmembrane</keyword>
<dbReference type="Pfam" id="PF12841">
    <property type="entry name" value="YvrJ"/>
    <property type="match status" value="1"/>
</dbReference>
<sequence>MVKEEDVMLTPENIQMWMNLIGNSGFPMAITIYLFMRFEKKMENLEAVIIRSLNKHEE</sequence>
<dbReference type="InterPro" id="IPR024419">
    <property type="entry name" value="YvrJ"/>
</dbReference>
<dbReference type="AlphaFoldDB" id="W7S1H1"/>
<keyword evidence="1" id="KW-1133">Transmembrane helix</keyword>
<gene>
    <name evidence="2" type="ORF">P799_24520</name>
</gene>
<comment type="caution">
    <text evidence="2">The sequence shown here is derived from an EMBL/GenBank/DDBJ whole genome shotgun (WGS) entry which is preliminary data.</text>
</comment>
<protein>
    <submittedName>
        <fullName evidence="2">Uncharacterized protein</fullName>
    </submittedName>
</protein>
<accession>W7S1H1</accession>
<evidence type="ECO:0000313" key="3">
    <source>
        <dbReference type="Proteomes" id="UP000023555"/>
    </source>
</evidence>
<dbReference type="EMBL" id="AYKQ01000059">
    <property type="protein sequence ID" value="EWH30563.1"/>
    <property type="molecule type" value="Genomic_DNA"/>
</dbReference>
<evidence type="ECO:0000313" key="2">
    <source>
        <dbReference type="EMBL" id="EWH30563.1"/>
    </source>
</evidence>
<keyword evidence="1" id="KW-0472">Membrane</keyword>
<reference evidence="2 3" key="1">
    <citation type="journal article" date="2015" name="Stand. Genomic Sci.">
        <title>Genome sequence and description of the mosquitocidal and heavy metal tolerant strain Lysinibacillus sphaericus CBAM5.</title>
        <authorList>
            <person name="Pena-Montenegro T.D."/>
            <person name="Lozano L."/>
            <person name="Dussan J."/>
        </authorList>
    </citation>
    <scope>NUCLEOTIDE SEQUENCE [LARGE SCALE GENOMIC DNA]</scope>
    <source>
        <strain evidence="2">CBAM5</strain>
    </source>
</reference>
<evidence type="ECO:0000256" key="1">
    <source>
        <dbReference type="SAM" id="Phobius"/>
    </source>
</evidence>